<dbReference type="Pfam" id="PF01381">
    <property type="entry name" value="HTH_3"/>
    <property type="match status" value="1"/>
</dbReference>
<gene>
    <name evidence="2" type="ORF">EOD40_15560</name>
</gene>
<dbReference type="Proteomes" id="UP000285211">
    <property type="component" value="Unassembled WGS sequence"/>
</dbReference>
<feature type="domain" description="HTH cro/C1-type" evidence="1">
    <location>
        <begin position="23"/>
        <end position="66"/>
    </location>
</feature>
<dbReference type="Gene3D" id="1.10.260.40">
    <property type="entry name" value="lambda repressor-like DNA-binding domains"/>
    <property type="match status" value="1"/>
</dbReference>
<comment type="caution">
    <text evidence="2">The sequence shown here is derived from an EMBL/GenBank/DDBJ whole genome shotgun (WGS) entry which is preliminary data.</text>
</comment>
<dbReference type="PROSITE" id="PS50943">
    <property type="entry name" value="HTH_CROC1"/>
    <property type="match status" value="1"/>
</dbReference>
<dbReference type="RefSeq" id="WP_128197095.1">
    <property type="nucleotide sequence ID" value="NZ_SACJ01000012.1"/>
</dbReference>
<dbReference type="InterPro" id="IPR001387">
    <property type="entry name" value="Cro/C1-type_HTH"/>
</dbReference>
<sequence>MVNTDDFIKRLEIILDYYSINASAFADKIGVQRSSLSHLLSGRNKPSLDFILKILDVYPEVDLYWILNGKGNFPKNNSTTTESEPTTNSTSIPLSINPSPAIAEDLFSKSIVEETKTTSPKHSNEMIKNLFEEDIEKIVFFYKDGTFKTFNPNQKK</sequence>
<keyword evidence="3" id="KW-1185">Reference proteome</keyword>
<proteinExistence type="predicted"/>
<organism evidence="2 3">
    <name type="scientific">Flavobacterium sufflavum</name>
    <dbReference type="NCBI Taxonomy" id="1921138"/>
    <lineage>
        <taxon>Bacteria</taxon>
        <taxon>Pseudomonadati</taxon>
        <taxon>Bacteroidota</taxon>
        <taxon>Flavobacteriia</taxon>
        <taxon>Flavobacteriales</taxon>
        <taxon>Flavobacteriaceae</taxon>
        <taxon>Flavobacterium</taxon>
    </lineage>
</organism>
<dbReference type="AlphaFoldDB" id="A0A3S2W9Y2"/>
<dbReference type="CDD" id="cd00093">
    <property type="entry name" value="HTH_XRE"/>
    <property type="match status" value="1"/>
</dbReference>
<name>A0A3S2W9Y2_9FLAO</name>
<dbReference type="SUPFAM" id="SSF47413">
    <property type="entry name" value="lambda repressor-like DNA-binding domains"/>
    <property type="match status" value="1"/>
</dbReference>
<dbReference type="InterPro" id="IPR010982">
    <property type="entry name" value="Lambda_DNA-bd_dom_sf"/>
</dbReference>
<dbReference type="SMART" id="SM00530">
    <property type="entry name" value="HTH_XRE"/>
    <property type="match status" value="1"/>
</dbReference>
<evidence type="ECO:0000313" key="2">
    <source>
        <dbReference type="EMBL" id="RVT72826.1"/>
    </source>
</evidence>
<dbReference type="GO" id="GO:0003677">
    <property type="term" value="F:DNA binding"/>
    <property type="evidence" value="ECO:0007669"/>
    <property type="project" value="InterPro"/>
</dbReference>
<dbReference type="OrthoDB" id="1034290at2"/>
<dbReference type="EMBL" id="SACJ01000012">
    <property type="protein sequence ID" value="RVT72826.1"/>
    <property type="molecule type" value="Genomic_DNA"/>
</dbReference>
<evidence type="ECO:0000259" key="1">
    <source>
        <dbReference type="PROSITE" id="PS50943"/>
    </source>
</evidence>
<reference evidence="2 3" key="1">
    <citation type="submission" date="2019-01" db="EMBL/GenBank/DDBJ databases">
        <authorList>
            <person name="Chen W.-M."/>
        </authorList>
    </citation>
    <scope>NUCLEOTIDE SEQUENCE [LARGE SCALE GENOMIC DNA]</scope>
    <source>
        <strain evidence="2 3">BBQ-12</strain>
    </source>
</reference>
<evidence type="ECO:0000313" key="3">
    <source>
        <dbReference type="Proteomes" id="UP000285211"/>
    </source>
</evidence>
<protein>
    <submittedName>
        <fullName evidence="2">XRE family transcriptional regulator</fullName>
    </submittedName>
</protein>
<accession>A0A3S2W9Y2</accession>